<evidence type="ECO:0000256" key="1">
    <source>
        <dbReference type="ARBA" id="ARBA00023125"/>
    </source>
</evidence>
<dbReference type="PROSITE" id="PS50110">
    <property type="entry name" value="RESPONSE_REGULATORY"/>
    <property type="match status" value="1"/>
</dbReference>
<dbReference type="InterPro" id="IPR036388">
    <property type="entry name" value="WH-like_DNA-bd_sf"/>
</dbReference>
<dbReference type="InterPro" id="IPR011006">
    <property type="entry name" value="CheY-like_superfamily"/>
</dbReference>
<dbReference type="Gene3D" id="1.10.10.10">
    <property type="entry name" value="Winged helix-like DNA-binding domain superfamily/Winged helix DNA-binding domain"/>
    <property type="match status" value="1"/>
</dbReference>
<dbReference type="SUPFAM" id="SSF52172">
    <property type="entry name" value="CheY-like"/>
    <property type="match status" value="1"/>
</dbReference>
<keyword evidence="1" id="KW-0238">DNA-binding</keyword>
<dbReference type="Gene3D" id="3.40.50.2300">
    <property type="match status" value="1"/>
</dbReference>
<keyword evidence="5" id="KW-1185">Reference proteome</keyword>
<dbReference type="Proteomes" id="UP000714380">
    <property type="component" value="Unassembled WGS sequence"/>
</dbReference>
<name>A0ABS7ZUU2_9GAMM</name>
<organism evidence="4 5">
    <name type="scientific">Thalassolituus marinus</name>
    <dbReference type="NCBI Taxonomy" id="671053"/>
    <lineage>
        <taxon>Bacteria</taxon>
        <taxon>Pseudomonadati</taxon>
        <taxon>Pseudomonadota</taxon>
        <taxon>Gammaproteobacteria</taxon>
        <taxon>Oceanospirillales</taxon>
        <taxon>Oceanospirillaceae</taxon>
        <taxon>Thalassolituus</taxon>
    </lineage>
</organism>
<evidence type="ECO:0000313" key="5">
    <source>
        <dbReference type="Proteomes" id="UP000714380"/>
    </source>
</evidence>
<feature type="domain" description="Response regulatory" evidence="3">
    <location>
        <begin position="3"/>
        <end position="138"/>
    </location>
</feature>
<evidence type="ECO:0000256" key="2">
    <source>
        <dbReference type="PROSITE-ProRule" id="PRU00169"/>
    </source>
</evidence>
<dbReference type="InterPro" id="IPR001789">
    <property type="entry name" value="Sig_transdc_resp-reg_receiver"/>
</dbReference>
<dbReference type="EMBL" id="JAEDAH010000058">
    <property type="protein sequence ID" value="MCA6064175.1"/>
    <property type="molecule type" value="Genomic_DNA"/>
</dbReference>
<dbReference type="RefSeq" id="WP_225674896.1">
    <property type="nucleotide sequence ID" value="NZ_JAEDAH010000058.1"/>
</dbReference>
<proteinExistence type="predicted"/>
<protein>
    <submittedName>
        <fullName evidence="4">Response regulator transcription factor</fullName>
    </submittedName>
</protein>
<keyword evidence="2" id="KW-0597">Phosphoprotein</keyword>
<accession>A0ABS7ZUU2</accession>
<dbReference type="InterPro" id="IPR016032">
    <property type="entry name" value="Sig_transdc_resp-reg_C-effctor"/>
</dbReference>
<feature type="modified residue" description="4-aspartylphosphate" evidence="2">
    <location>
        <position position="70"/>
    </location>
</feature>
<gene>
    <name evidence="4" type="ORF">I9W95_11215</name>
</gene>
<reference evidence="4 5" key="1">
    <citation type="submission" date="2020-12" db="EMBL/GenBank/DDBJ databases">
        <title>Novel Thalassolituus-related marine hydrocarbonoclastic bacteria mediated algae-derived hydrocarbons mineralization in twilight zone of the northern South China Sea.</title>
        <authorList>
            <person name="Dong C."/>
        </authorList>
    </citation>
    <scope>NUCLEOTIDE SEQUENCE [LARGE SCALE GENOMIC DNA]</scope>
    <source>
        <strain evidence="4 5">IMCC1826</strain>
    </source>
</reference>
<evidence type="ECO:0000313" key="4">
    <source>
        <dbReference type="EMBL" id="MCA6064175.1"/>
    </source>
</evidence>
<dbReference type="SUPFAM" id="SSF46894">
    <property type="entry name" value="C-terminal effector domain of the bipartite response regulators"/>
    <property type="match status" value="1"/>
</dbReference>
<sequence length="283" mass="31600">MIKIFWVEDQTHWIDKFRPLFERSNFAPGADGELAPAEHNRLEVFRFSEPALARIAQTDDQDAPHIAILDASLNGNDDGGYSVSKALLKKWPALPVVFLSEHSGTGIEQKAFEEGVTQDFIAKNQRNIEGVLLWRMRALLRHALSDEGSKKSQLDSGDLSIDLVSWEVTWRGQRLMNPANAARPLAPTPRKILRHLVEVSPRPVTTLQMADWLEADPEKFSYANYRQHIKTIRKSLAQAHGDEEAFMNICRAGEGVATFGDEGAYCWKAPAAGKQPKGIGSKD</sequence>
<comment type="caution">
    <text evidence="4">The sequence shown here is derived from an EMBL/GenBank/DDBJ whole genome shotgun (WGS) entry which is preliminary data.</text>
</comment>
<evidence type="ECO:0000259" key="3">
    <source>
        <dbReference type="PROSITE" id="PS50110"/>
    </source>
</evidence>